<dbReference type="InterPro" id="IPR050410">
    <property type="entry name" value="CCR4/nocturin_mRNA_transcr"/>
</dbReference>
<dbReference type="Proteomes" id="UP001159427">
    <property type="component" value="Unassembled WGS sequence"/>
</dbReference>
<protein>
    <recommendedName>
        <fullName evidence="1">Endonuclease/exonuclease/phosphatase domain-containing protein</fullName>
    </recommendedName>
</protein>
<dbReference type="Pfam" id="PF03372">
    <property type="entry name" value="Exo_endo_phos"/>
    <property type="match status" value="1"/>
</dbReference>
<reference evidence="2 3" key="1">
    <citation type="submission" date="2022-05" db="EMBL/GenBank/DDBJ databases">
        <authorList>
            <consortium name="Genoscope - CEA"/>
            <person name="William W."/>
        </authorList>
    </citation>
    <scope>NUCLEOTIDE SEQUENCE [LARGE SCALE GENOMIC DNA]</scope>
</reference>
<dbReference type="InterPro" id="IPR036691">
    <property type="entry name" value="Endo/exonu/phosph_ase_sf"/>
</dbReference>
<evidence type="ECO:0000259" key="1">
    <source>
        <dbReference type="Pfam" id="PF03372"/>
    </source>
</evidence>
<comment type="caution">
    <text evidence="2">The sequence shown here is derived from an EMBL/GenBank/DDBJ whole genome shotgun (WGS) entry which is preliminary data.</text>
</comment>
<evidence type="ECO:0000313" key="3">
    <source>
        <dbReference type="Proteomes" id="UP001159427"/>
    </source>
</evidence>
<evidence type="ECO:0000313" key="2">
    <source>
        <dbReference type="EMBL" id="CAH3160972.1"/>
    </source>
</evidence>
<dbReference type="SUPFAM" id="SSF56219">
    <property type="entry name" value="DNase I-like"/>
    <property type="match status" value="1"/>
</dbReference>
<feature type="domain" description="Endonuclease/exonuclease/phosphatase" evidence="1">
    <location>
        <begin position="42"/>
        <end position="187"/>
    </location>
</feature>
<dbReference type="Gene3D" id="3.60.10.10">
    <property type="entry name" value="Endonuclease/exonuclease/phosphatase"/>
    <property type="match status" value="1"/>
</dbReference>
<name>A0ABN8QB30_9CNID</name>
<accession>A0ABN8QB30</accession>
<feature type="non-terminal residue" evidence="2">
    <location>
        <position position="1"/>
    </location>
</feature>
<dbReference type="PANTHER" id="PTHR12121:SF36">
    <property type="entry name" value="ENDONUCLEASE_EXONUCLEASE_PHOSPHATASE DOMAIN-CONTAINING PROTEIN"/>
    <property type="match status" value="1"/>
</dbReference>
<dbReference type="InterPro" id="IPR005135">
    <property type="entry name" value="Endo/exonuclease/phosphatase"/>
</dbReference>
<gene>
    <name evidence="2" type="ORF">PEVE_00003763</name>
</gene>
<keyword evidence="3" id="KW-1185">Reference proteome</keyword>
<dbReference type="EMBL" id="CALNXI010001228">
    <property type="protein sequence ID" value="CAH3160972.1"/>
    <property type="molecule type" value="Genomic_DNA"/>
</dbReference>
<sequence length="200" mass="22639">FLEPFSCQEPHTSYGQIYLQTVSQVREVSFAANALADLVASYESRGGHVSHILCGDFNIEPRFPAYQLLKEGRLSVREMEALKSVDYIRWASDIEQPSQLLPDQMSLLNKAQANFHHPLKNLQSAYKTILGDEPQFTNHEGSGRVWTLDYIWFDSASLKVTTALETVSKEAIEPYQGLPNQFYSSDHLPLKAHFKFAASQ</sequence>
<organism evidence="2 3">
    <name type="scientific">Porites evermanni</name>
    <dbReference type="NCBI Taxonomy" id="104178"/>
    <lineage>
        <taxon>Eukaryota</taxon>
        <taxon>Metazoa</taxon>
        <taxon>Cnidaria</taxon>
        <taxon>Anthozoa</taxon>
        <taxon>Hexacorallia</taxon>
        <taxon>Scleractinia</taxon>
        <taxon>Fungiina</taxon>
        <taxon>Poritidae</taxon>
        <taxon>Porites</taxon>
    </lineage>
</organism>
<dbReference type="PANTHER" id="PTHR12121">
    <property type="entry name" value="CARBON CATABOLITE REPRESSOR PROTEIN 4"/>
    <property type="match status" value="1"/>
</dbReference>
<proteinExistence type="predicted"/>